<evidence type="ECO:0000256" key="13">
    <source>
        <dbReference type="ARBA" id="ARBA00037924"/>
    </source>
</evidence>
<dbReference type="NCBIfam" id="TIGR01930">
    <property type="entry name" value="AcCoA-C-Actrans"/>
    <property type="match status" value="1"/>
</dbReference>
<evidence type="ECO:0000259" key="17">
    <source>
        <dbReference type="Pfam" id="PF00108"/>
    </source>
</evidence>
<dbReference type="CDD" id="cd00751">
    <property type="entry name" value="thiolase"/>
    <property type="match status" value="1"/>
</dbReference>
<evidence type="ECO:0000256" key="14">
    <source>
        <dbReference type="ARBA" id="ARBA00080155"/>
    </source>
</evidence>
<dbReference type="InterPro" id="IPR050215">
    <property type="entry name" value="Thiolase-like_sf_Thiolase"/>
</dbReference>
<dbReference type="InterPro" id="IPR020610">
    <property type="entry name" value="Thiolase_AS"/>
</dbReference>
<evidence type="ECO:0000256" key="5">
    <source>
        <dbReference type="ARBA" id="ARBA00022679"/>
    </source>
</evidence>
<comment type="pathway">
    <text evidence="2">Biopolymer metabolism; poly-(R)-3-hydroxybutanoate biosynthesis.</text>
</comment>
<dbReference type="GO" id="GO:0003988">
    <property type="term" value="F:acetyl-CoA C-acyltransferase activity"/>
    <property type="evidence" value="ECO:0007669"/>
    <property type="project" value="UniProtKB-EC"/>
</dbReference>
<evidence type="ECO:0000256" key="3">
    <source>
        <dbReference type="ARBA" id="ARBA00010982"/>
    </source>
</evidence>
<dbReference type="Pfam" id="PF00108">
    <property type="entry name" value="Thiolase_N"/>
    <property type="match status" value="1"/>
</dbReference>
<evidence type="ECO:0000259" key="18">
    <source>
        <dbReference type="Pfam" id="PF02803"/>
    </source>
</evidence>
<feature type="active site" description="Proton acceptor" evidence="15">
    <location>
        <position position="377"/>
    </location>
</feature>
<dbReference type="InterPro" id="IPR002155">
    <property type="entry name" value="Thiolase"/>
</dbReference>
<comment type="subunit">
    <text evidence="4">Homotetramer.</text>
</comment>
<dbReference type="Pfam" id="PF02803">
    <property type="entry name" value="Thiolase_C"/>
    <property type="match status" value="1"/>
</dbReference>
<dbReference type="Proteomes" id="UP000220353">
    <property type="component" value="Unassembled WGS sequence"/>
</dbReference>
<organism evidence="19 20">
    <name type="scientific">Rhizobium fredii</name>
    <name type="common">Sinorhizobium fredii</name>
    <dbReference type="NCBI Taxonomy" id="380"/>
    <lineage>
        <taxon>Bacteria</taxon>
        <taxon>Pseudomonadati</taxon>
        <taxon>Pseudomonadota</taxon>
        <taxon>Alphaproteobacteria</taxon>
        <taxon>Hyphomicrobiales</taxon>
        <taxon>Rhizobiaceae</taxon>
        <taxon>Sinorhizobium/Ensifer group</taxon>
        <taxon>Sinorhizobium</taxon>
    </lineage>
</organism>
<dbReference type="GO" id="GO:0042619">
    <property type="term" value="P:poly-hydroxybutyrate biosynthetic process"/>
    <property type="evidence" value="ECO:0007669"/>
    <property type="project" value="UniProtKB-KW"/>
</dbReference>
<evidence type="ECO:0000256" key="16">
    <source>
        <dbReference type="RuleBase" id="RU003557"/>
    </source>
</evidence>
<keyword evidence="10" id="KW-0576">Peroxisome</keyword>
<comment type="subcellular location">
    <subcellularLocation>
        <location evidence="1">Peroxisome</location>
    </subcellularLocation>
</comment>
<dbReference type="PROSITE" id="PS00737">
    <property type="entry name" value="THIOLASE_2"/>
    <property type="match status" value="1"/>
</dbReference>
<dbReference type="RefSeq" id="WP_097588192.1">
    <property type="nucleotide sequence ID" value="NZ_NWTC01000070.1"/>
</dbReference>
<comment type="pathway">
    <text evidence="13">Metabolic intermediate biosynthesis; (R)-mevalonate biosynthesis; (R)-mevalonate from acetyl-CoA: step 1/3.</text>
</comment>
<evidence type="ECO:0000313" key="20">
    <source>
        <dbReference type="Proteomes" id="UP000220353"/>
    </source>
</evidence>
<proteinExistence type="inferred from homology"/>
<dbReference type="PIRSF" id="PIRSF000429">
    <property type="entry name" value="Ac-CoA_Ac_transf"/>
    <property type="match status" value="1"/>
</dbReference>
<feature type="domain" description="Thiolase C-terminal" evidence="18">
    <location>
        <begin position="270"/>
        <end position="389"/>
    </location>
</feature>
<evidence type="ECO:0000256" key="4">
    <source>
        <dbReference type="ARBA" id="ARBA00011881"/>
    </source>
</evidence>
<evidence type="ECO:0000256" key="11">
    <source>
        <dbReference type="ARBA" id="ARBA00023315"/>
    </source>
</evidence>
<dbReference type="PANTHER" id="PTHR43853">
    <property type="entry name" value="3-KETOACYL-COA THIOLASE, PEROXISOMAL"/>
    <property type="match status" value="1"/>
</dbReference>
<dbReference type="SUPFAM" id="SSF53901">
    <property type="entry name" value="Thiolase-like"/>
    <property type="match status" value="2"/>
</dbReference>
<feature type="active site" description="Acyl-thioester intermediate" evidence="15">
    <location>
        <position position="90"/>
    </location>
</feature>
<dbReference type="InterPro" id="IPR016039">
    <property type="entry name" value="Thiolase-like"/>
</dbReference>
<reference evidence="19 20" key="1">
    <citation type="submission" date="2017-09" db="EMBL/GenBank/DDBJ databases">
        <title>Comparative genomics of rhizobia isolated from Phaseolus vulgaris in China.</title>
        <authorList>
            <person name="Tong W."/>
        </authorList>
    </citation>
    <scope>NUCLEOTIDE SEQUENCE [LARGE SCALE GENOMIC DNA]</scope>
    <source>
        <strain evidence="19 20">PCH1</strain>
    </source>
</reference>
<comment type="similarity">
    <text evidence="3 16">Belongs to the thiolase-like superfamily. Thiolase family.</text>
</comment>
<keyword evidence="11 16" id="KW-0012">Acyltransferase</keyword>
<protein>
    <recommendedName>
        <fullName evidence="12">acetyl-CoA C-acyltransferase</fullName>
        <ecNumber evidence="12">2.3.1.16</ecNumber>
    </recommendedName>
    <alternativeName>
        <fullName evidence="14">Beta-ketothiolase</fullName>
    </alternativeName>
</protein>
<keyword evidence="9" id="KW-0443">Lipid metabolism</keyword>
<dbReference type="GO" id="GO:0006635">
    <property type="term" value="P:fatty acid beta-oxidation"/>
    <property type="evidence" value="ECO:0007669"/>
    <property type="project" value="TreeGrafter"/>
</dbReference>
<evidence type="ECO:0000256" key="8">
    <source>
        <dbReference type="ARBA" id="ARBA00022946"/>
    </source>
</evidence>
<keyword evidence="5 16" id="KW-0808">Transferase</keyword>
<dbReference type="GO" id="GO:0010124">
    <property type="term" value="P:phenylacetate catabolic process"/>
    <property type="evidence" value="ECO:0007669"/>
    <property type="project" value="TreeGrafter"/>
</dbReference>
<comment type="caution">
    <text evidence="19">The sequence shown here is derived from an EMBL/GenBank/DDBJ whole genome shotgun (WGS) entry which is preliminary data.</text>
</comment>
<keyword evidence="7" id="KW-0276">Fatty acid metabolism</keyword>
<evidence type="ECO:0000313" key="19">
    <source>
        <dbReference type="EMBL" id="PDT43740.1"/>
    </source>
</evidence>
<dbReference type="PANTHER" id="PTHR43853:SF8">
    <property type="entry name" value="3-KETOACYL-COA THIOLASE, PEROXISOMAL"/>
    <property type="match status" value="1"/>
</dbReference>
<dbReference type="InterPro" id="IPR020617">
    <property type="entry name" value="Thiolase_C"/>
</dbReference>
<evidence type="ECO:0000256" key="6">
    <source>
        <dbReference type="ARBA" id="ARBA00022752"/>
    </source>
</evidence>
<evidence type="ECO:0000256" key="12">
    <source>
        <dbReference type="ARBA" id="ARBA00024073"/>
    </source>
</evidence>
<sequence>MRDAVIVSTARTPIGKAYRGAFNATQGPVLAAHAVRAALARAGLEGGEVQDFTLGCALTQGTSGINVARHTVFAAGLPDGVAAATIDRQCASGLSAIATAANQIRSGDCDIALAGGMDSISLVQNDDWNGTHYRIAGVRKDYYMRMLDTADLVARKYRVTRAAQDEYALISQKRTAAAQEAGRFADEIVPFETVKVEKNRDTSAESRSTVTLSRDECNRPGTSLTGLSGLIPVMGEDSTVTAGNSSQLSDGASACVLMSGDEASRRGLAPLGLFRGMLTVGCAPEEMGIGPALAIPSLLERHGLSLDDIDLFEINEAFAAQLVYCRDRLGLDPEKLNVNGGAISIGHPYGMSGSRLVGHALLEGRRRGARFAVVSMCVGWGMGAAALLEVAS</sequence>
<dbReference type="GO" id="GO:0005737">
    <property type="term" value="C:cytoplasm"/>
    <property type="evidence" value="ECO:0007669"/>
    <property type="project" value="UniProtKB-ARBA"/>
</dbReference>
<evidence type="ECO:0000256" key="9">
    <source>
        <dbReference type="ARBA" id="ARBA00023098"/>
    </source>
</evidence>
<keyword evidence="6" id="KW-0583">PHB biosynthesis</keyword>
<dbReference type="Gene3D" id="3.40.47.10">
    <property type="match status" value="1"/>
</dbReference>
<feature type="domain" description="Thiolase N-terminal" evidence="17">
    <location>
        <begin position="5"/>
        <end position="260"/>
    </location>
</feature>
<dbReference type="EMBL" id="NWTC01000070">
    <property type="protein sequence ID" value="PDT43740.1"/>
    <property type="molecule type" value="Genomic_DNA"/>
</dbReference>
<dbReference type="FunFam" id="3.40.47.10:FF:000010">
    <property type="entry name" value="Acetyl-CoA acetyltransferase (Thiolase)"/>
    <property type="match status" value="1"/>
</dbReference>
<dbReference type="InterPro" id="IPR020616">
    <property type="entry name" value="Thiolase_N"/>
</dbReference>
<dbReference type="EC" id="2.3.1.16" evidence="12"/>
<evidence type="ECO:0000256" key="2">
    <source>
        <dbReference type="ARBA" id="ARBA00004683"/>
    </source>
</evidence>
<dbReference type="AlphaFoldDB" id="A0A2A6LN43"/>
<accession>A0A2A6LN43</accession>
<dbReference type="InterPro" id="IPR020613">
    <property type="entry name" value="Thiolase_CS"/>
</dbReference>
<dbReference type="PROSITE" id="PS00099">
    <property type="entry name" value="THIOLASE_3"/>
    <property type="match status" value="1"/>
</dbReference>
<evidence type="ECO:0000256" key="7">
    <source>
        <dbReference type="ARBA" id="ARBA00022832"/>
    </source>
</evidence>
<evidence type="ECO:0000256" key="10">
    <source>
        <dbReference type="ARBA" id="ARBA00023140"/>
    </source>
</evidence>
<keyword evidence="8" id="KW-0809">Transit peptide</keyword>
<feature type="active site" description="Proton acceptor" evidence="15">
    <location>
        <position position="347"/>
    </location>
</feature>
<evidence type="ECO:0000256" key="1">
    <source>
        <dbReference type="ARBA" id="ARBA00004275"/>
    </source>
</evidence>
<evidence type="ECO:0000256" key="15">
    <source>
        <dbReference type="PIRSR" id="PIRSR000429-1"/>
    </source>
</evidence>
<name>A0A2A6LN43_RHIFR</name>
<gene>
    <name evidence="19" type="ORF">CO661_33415</name>
</gene>